<name>A0A024P540_9BACI</name>
<accession>A0A024P540</accession>
<gene>
    <name evidence="2" type="ORF">BN983_02256</name>
</gene>
<reference evidence="3" key="1">
    <citation type="submission" date="2014-03" db="EMBL/GenBank/DDBJ databases">
        <authorList>
            <person name="Urmite Genomes U."/>
        </authorList>
    </citation>
    <scope>NUCLEOTIDE SEQUENCE [LARGE SCALE GENOMIC DNA]</scope>
    <source>
        <strain evidence="3">HD-03</strain>
    </source>
</reference>
<keyword evidence="3" id="KW-1185">Reference proteome</keyword>
<dbReference type="RefSeq" id="WP_035508452.1">
    <property type="nucleotide sequence ID" value="NZ_CCDH010000003.1"/>
</dbReference>
<dbReference type="Proteomes" id="UP000028868">
    <property type="component" value="Unassembled WGS sequence"/>
</dbReference>
<dbReference type="InterPro" id="IPR000182">
    <property type="entry name" value="GNAT_dom"/>
</dbReference>
<dbReference type="AlphaFoldDB" id="A0A024P540"/>
<reference evidence="2 3" key="2">
    <citation type="submission" date="2014-05" db="EMBL/GenBank/DDBJ databases">
        <title>Draft genome sequence of Halobacillus karajensis HK-03.</title>
        <authorList>
            <person name="Khelaifia S."/>
            <person name="Croce O."/>
            <person name="Lagier J.C."/>
            <person name="Raoult D."/>
        </authorList>
    </citation>
    <scope>NUCLEOTIDE SEQUENCE [LARGE SCALE GENOMIC DNA]</scope>
    <source>
        <strain evidence="2 3">HD-03</strain>
    </source>
</reference>
<comment type="caution">
    <text evidence="2">The sequence shown here is derived from an EMBL/GenBank/DDBJ whole genome shotgun (WGS) entry which is preliminary data.</text>
</comment>
<dbReference type="PROSITE" id="PS51186">
    <property type="entry name" value="GNAT"/>
    <property type="match status" value="1"/>
</dbReference>
<dbReference type="Gene3D" id="3.40.630.30">
    <property type="match status" value="1"/>
</dbReference>
<dbReference type="Pfam" id="PF13302">
    <property type="entry name" value="Acetyltransf_3"/>
    <property type="match status" value="1"/>
</dbReference>
<dbReference type="PANTHER" id="PTHR43415">
    <property type="entry name" value="SPERMIDINE N(1)-ACETYLTRANSFERASE"/>
    <property type="match status" value="1"/>
</dbReference>
<dbReference type="EMBL" id="CCDI010000002">
    <property type="protein sequence ID" value="CDQ23995.1"/>
    <property type="molecule type" value="Genomic_DNA"/>
</dbReference>
<keyword evidence="2" id="KW-0808">Transferase</keyword>
<dbReference type="PANTHER" id="PTHR43415:SF3">
    <property type="entry name" value="GNAT-FAMILY ACETYLTRANSFERASE"/>
    <property type="match status" value="1"/>
</dbReference>
<feature type="domain" description="N-acetyltransferase" evidence="1">
    <location>
        <begin position="3"/>
        <end position="160"/>
    </location>
</feature>
<sequence>MDVAITEIKRCHLDVLHEWERDEKLQVQTGVDVPRTYEQFLHAYKAYLNGEKPNLYLRAVLLDGQLIGKVELFRTTEKDFIGMVIAEKRNSGVGTRALFLFLDEIYERFGIKHVFAEVYEDNTRSLHFFKKNGFQTTGEKKREWFRGKPRELITMKKDLQ</sequence>
<evidence type="ECO:0000313" key="3">
    <source>
        <dbReference type="Proteomes" id="UP000028868"/>
    </source>
</evidence>
<dbReference type="GO" id="GO:0016747">
    <property type="term" value="F:acyltransferase activity, transferring groups other than amino-acyl groups"/>
    <property type="evidence" value="ECO:0007669"/>
    <property type="project" value="InterPro"/>
</dbReference>
<organism evidence="2 3">
    <name type="scientific">Halobacillus karajensis</name>
    <dbReference type="NCBI Taxonomy" id="195088"/>
    <lineage>
        <taxon>Bacteria</taxon>
        <taxon>Bacillati</taxon>
        <taxon>Bacillota</taxon>
        <taxon>Bacilli</taxon>
        <taxon>Bacillales</taxon>
        <taxon>Bacillaceae</taxon>
        <taxon>Halobacillus</taxon>
    </lineage>
</organism>
<proteinExistence type="predicted"/>
<evidence type="ECO:0000259" key="1">
    <source>
        <dbReference type="PROSITE" id="PS51186"/>
    </source>
</evidence>
<protein>
    <submittedName>
        <fullName evidence="2">Pseudaminic acid biosynthesis N-acetyl transferase</fullName>
    </submittedName>
</protein>
<dbReference type="SUPFAM" id="SSF55729">
    <property type="entry name" value="Acyl-CoA N-acyltransferases (Nat)"/>
    <property type="match status" value="1"/>
</dbReference>
<evidence type="ECO:0000313" key="2">
    <source>
        <dbReference type="EMBL" id="CDQ23995.1"/>
    </source>
</evidence>
<dbReference type="InterPro" id="IPR016181">
    <property type="entry name" value="Acyl_CoA_acyltransferase"/>
</dbReference>